<organism evidence="2 3">
    <name type="scientific">Microbulbifer epialgicus</name>
    <dbReference type="NCBI Taxonomy" id="393907"/>
    <lineage>
        <taxon>Bacteria</taxon>
        <taxon>Pseudomonadati</taxon>
        <taxon>Pseudomonadota</taxon>
        <taxon>Gammaproteobacteria</taxon>
        <taxon>Cellvibrionales</taxon>
        <taxon>Microbulbiferaceae</taxon>
        <taxon>Microbulbifer</taxon>
    </lineage>
</organism>
<evidence type="ECO:0000256" key="1">
    <source>
        <dbReference type="SAM" id="SignalP"/>
    </source>
</evidence>
<dbReference type="RefSeq" id="WP_371838362.1">
    <property type="nucleotide sequence ID" value="NZ_JBGMEK010000012.1"/>
</dbReference>
<keyword evidence="1" id="KW-0732">Signal</keyword>
<feature type="chain" id="PRO_5046358051" evidence="1">
    <location>
        <begin position="21"/>
        <end position="140"/>
    </location>
</feature>
<protein>
    <submittedName>
        <fullName evidence="2">Uncharacterized protein</fullName>
    </submittedName>
</protein>
<comment type="caution">
    <text evidence="2">The sequence shown here is derived from an EMBL/GenBank/DDBJ whole genome shotgun (WGS) entry which is preliminary data.</text>
</comment>
<sequence>MMKAVFTIYLLALMAPGVYADSISTQLKVCAQLTANKDRLVCYDKLSSSLKQRSEQDFGQEQKFISEAPDSIEARIQKIQKGAYDKNIITLENGQVWKQNDSSRAHWKSGDLVIVERALFGSFFMKTVNGGRKMRVKRLK</sequence>
<name>A0ABV4NZ70_9GAMM</name>
<dbReference type="Proteomes" id="UP001569428">
    <property type="component" value="Unassembled WGS sequence"/>
</dbReference>
<feature type="signal peptide" evidence="1">
    <location>
        <begin position="1"/>
        <end position="20"/>
    </location>
</feature>
<accession>A0ABV4NZ70</accession>
<gene>
    <name evidence="2" type="ORF">ACCI49_07630</name>
</gene>
<evidence type="ECO:0000313" key="3">
    <source>
        <dbReference type="Proteomes" id="UP001569428"/>
    </source>
</evidence>
<dbReference type="EMBL" id="JBGMEK010000012">
    <property type="protein sequence ID" value="MFA0810790.1"/>
    <property type="molecule type" value="Genomic_DNA"/>
</dbReference>
<proteinExistence type="predicted"/>
<keyword evidence="3" id="KW-1185">Reference proteome</keyword>
<reference evidence="2 3" key="1">
    <citation type="submission" date="2024-08" db="EMBL/GenBank/DDBJ databases">
        <authorList>
            <person name="Ishaq N."/>
        </authorList>
    </citation>
    <scope>NUCLEOTIDE SEQUENCE [LARGE SCALE GENOMIC DNA]</scope>
    <source>
        <strain evidence="2 3">DSM 18651</strain>
    </source>
</reference>
<evidence type="ECO:0000313" key="2">
    <source>
        <dbReference type="EMBL" id="MFA0810790.1"/>
    </source>
</evidence>